<dbReference type="GO" id="GO:0005524">
    <property type="term" value="F:ATP binding"/>
    <property type="evidence" value="ECO:0007669"/>
    <property type="project" value="UniProtKB-KW"/>
</dbReference>
<evidence type="ECO:0000256" key="6">
    <source>
        <dbReference type="ARBA" id="ARBA00022723"/>
    </source>
</evidence>
<evidence type="ECO:0000256" key="11">
    <source>
        <dbReference type="ARBA" id="ARBA00023152"/>
    </source>
</evidence>
<name>A0AAP0FSM9_9ASPA</name>
<dbReference type="InterPro" id="IPR015813">
    <property type="entry name" value="Pyrv/PenolPyrv_kinase-like_dom"/>
</dbReference>
<dbReference type="InterPro" id="IPR015793">
    <property type="entry name" value="Pyrv_Knase_brl"/>
</dbReference>
<dbReference type="SUPFAM" id="SSF51621">
    <property type="entry name" value="Phosphoenolpyruvate/pyruvate domain"/>
    <property type="match status" value="1"/>
</dbReference>
<comment type="caution">
    <text evidence="14">The sequence shown here is derived from an EMBL/GenBank/DDBJ whole genome shotgun (WGS) entry which is preliminary data.</text>
</comment>
<keyword evidence="5" id="KW-0808">Transferase</keyword>
<proteinExistence type="inferred from homology"/>
<dbReference type="Proteomes" id="UP001418222">
    <property type="component" value="Unassembled WGS sequence"/>
</dbReference>
<feature type="domain" description="Pyruvate kinase barrel" evidence="13">
    <location>
        <begin position="442"/>
        <end position="660"/>
    </location>
</feature>
<keyword evidence="6" id="KW-0479">Metal-binding</keyword>
<accession>A0AAP0FSM9</accession>
<dbReference type="InterPro" id="IPR011037">
    <property type="entry name" value="Pyrv_Knase-like_insert_dom_sf"/>
</dbReference>
<evidence type="ECO:0000256" key="5">
    <source>
        <dbReference type="ARBA" id="ARBA00022679"/>
    </source>
</evidence>
<gene>
    <name evidence="14" type="ORF">KSP39_PZI023441</name>
</gene>
<evidence type="ECO:0000256" key="9">
    <source>
        <dbReference type="ARBA" id="ARBA00022840"/>
    </source>
</evidence>
<dbReference type="GO" id="GO:0016301">
    <property type="term" value="F:kinase activity"/>
    <property type="evidence" value="ECO:0007669"/>
    <property type="project" value="UniProtKB-KW"/>
</dbReference>
<dbReference type="GO" id="GO:0004743">
    <property type="term" value="F:pyruvate kinase activity"/>
    <property type="evidence" value="ECO:0007669"/>
    <property type="project" value="UniProtKB-EC"/>
</dbReference>
<dbReference type="InterPro" id="IPR015806">
    <property type="entry name" value="Pyrv_Knase_insert_dom_sf"/>
</dbReference>
<evidence type="ECO:0000256" key="10">
    <source>
        <dbReference type="ARBA" id="ARBA00022842"/>
    </source>
</evidence>
<comment type="pathway">
    <text evidence="2">Carbohydrate degradation; glycolysis; pyruvate from D-glyceraldehyde 3-phosphate: step 5/5.</text>
</comment>
<evidence type="ECO:0000256" key="8">
    <source>
        <dbReference type="ARBA" id="ARBA00022777"/>
    </source>
</evidence>
<dbReference type="Gene3D" id="3.20.20.60">
    <property type="entry name" value="Phosphoenolpyruvate-binding domains"/>
    <property type="match status" value="2"/>
</dbReference>
<organism evidence="14 15">
    <name type="scientific">Platanthera zijinensis</name>
    <dbReference type="NCBI Taxonomy" id="2320716"/>
    <lineage>
        <taxon>Eukaryota</taxon>
        <taxon>Viridiplantae</taxon>
        <taxon>Streptophyta</taxon>
        <taxon>Embryophyta</taxon>
        <taxon>Tracheophyta</taxon>
        <taxon>Spermatophyta</taxon>
        <taxon>Magnoliopsida</taxon>
        <taxon>Liliopsida</taxon>
        <taxon>Asparagales</taxon>
        <taxon>Orchidaceae</taxon>
        <taxon>Orchidoideae</taxon>
        <taxon>Orchideae</taxon>
        <taxon>Orchidinae</taxon>
        <taxon>Platanthera</taxon>
    </lineage>
</organism>
<evidence type="ECO:0000256" key="7">
    <source>
        <dbReference type="ARBA" id="ARBA00022741"/>
    </source>
</evidence>
<sequence>MTLKLQGRLSSAYRFHSFASKHCFRHANLPTKSIKKSRIIFAKIQEGSDSECNSWKIYAFYDTLNAVNRSFAMNPHEGDVYARSDKPVSGSDKVPELIPSHGYCLPELPEIHVTNLLEKLKALHLHLLAAEHWNASHLKLCHRNYLVSAANLTHYLAFRCLHLQQLKGDLSCIGLQSLESINPHVLVSIELTMNSMKKQVSVNSIALFGECLDKRTGQVMVTVGREAVKNEILINNILKAGANIIRINCAHDDSAVWSEIIRNVKHNSQLLEKPCRILMDLAGPKLRTGLLKTDSSLVKLSPKKDYDGNMVFPAQVWMCCDGSNPPRDFSPISVIWIQKRFFNKLKIGDCVNFIDARGRKRFLKVLKRFPFAPNGFIADCLQTAYIKAGTEFSVKGKKGNSFGQVVKVLANKQFVRLKVGDLLTIFKNFSSHIHELGSTTLGTAKITCSSDQFFESVKHGEPIAFDDGKILGKIHDVRANWITVVVTHASPKGSKLSSGKSINIPESKMQQLKGLTPKDFVDLDFIAANADMIGISFVRDINDVVTVQHELQKRNLPELGIILKIETKEGLQNLPSLLFQAMQTSNPLGIMIARGDLMIECGWDQLGDIQEEILSICSAAHVPVIWATQVLESLVKVGFPTRAEITDVFKAIGVSCIMLNKGDNIVRAVAALNSFLCDRPRKNSKMIVNPLLHFDDRI</sequence>
<evidence type="ECO:0000259" key="13">
    <source>
        <dbReference type="Pfam" id="PF00224"/>
    </source>
</evidence>
<keyword evidence="8" id="KW-0418">Kinase</keyword>
<keyword evidence="12" id="KW-0670">Pyruvate</keyword>
<dbReference type="AlphaFoldDB" id="A0AAP0FSM9"/>
<comment type="cofactor">
    <cofactor evidence="1">
        <name>K(+)</name>
        <dbReference type="ChEBI" id="CHEBI:29103"/>
    </cofactor>
</comment>
<evidence type="ECO:0000256" key="2">
    <source>
        <dbReference type="ARBA" id="ARBA00004997"/>
    </source>
</evidence>
<keyword evidence="15" id="KW-1185">Reference proteome</keyword>
<dbReference type="InterPro" id="IPR001697">
    <property type="entry name" value="Pyr_Knase"/>
</dbReference>
<dbReference type="GO" id="GO:0000287">
    <property type="term" value="F:magnesium ion binding"/>
    <property type="evidence" value="ECO:0007669"/>
    <property type="project" value="InterPro"/>
</dbReference>
<dbReference type="Gene3D" id="2.40.33.10">
    <property type="entry name" value="PK beta-barrel domain-like"/>
    <property type="match status" value="2"/>
</dbReference>
<dbReference type="Pfam" id="PF00224">
    <property type="entry name" value="PK"/>
    <property type="match status" value="2"/>
</dbReference>
<evidence type="ECO:0000256" key="12">
    <source>
        <dbReference type="ARBA" id="ARBA00023317"/>
    </source>
</evidence>
<feature type="domain" description="Pyruvate kinase barrel" evidence="13">
    <location>
        <begin position="216"/>
        <end position="300"/>
    </location>
</feature>
<comment type="similarity">
    <text evidence="3">Belongs to the pyruvate kinase family.</text>
</comment>
<evidence type="ECO:0000256" key="4">
    <source>
        <dbReference type="ARBA" id="ARBA00012142"/>
    </source>
</evidence>
<keyword evidence="10" id="KW-0460">Magnesium</keyword>
<dbReference type="SUPFAM" id="SSF50800">
    <property type="entry name" value="PK beta-barrel domain-like"/>
    <property type="match status" value="1"/>
</dbReference>
<protein>
    <recommendedName>
        <fullName evidence="4">pyruvate kinase</fullName>
        <ecNumber evidence="4">2.7.1.40</ecNumber>
    </recommendedName>
</protein>
<keyword evidence="9" id="KW-0067">ATP-binding</keyword>
<dbReference type="EMBL" id="JBBWWQ010000021">
    <property type="protein sequence ID" value="KAK8913773.1"/>
    <property type="molecule type" value="Genomic_DNA"/>
</dbReference>
<dbReference type="FunFam" id="3.20.20.60:FF:000051">
    <property type="entry name" value="Pyruvate kinase family protein"/>
    <property type="match status" value="1"/>
</dbReference>
<evidence type="ECO:0000256" key="1">
    <source>
        <dbReference type="ARBA" id="ARBA00001958"/>
    </source>
</evidence>
<keyword evidence="11" id="KW-0324">Glycolysis</keyword>
<evidence type="ECO:0000256" key="3">
    <source>
        <dbReference type="ARBA" id="ARBA00008663"/>
    </source>
</evidence>
<dbReference type="PANTHER" id="PTHR11817">
    <property type="entry name" value="PYRUVATE KINASE"/>
    <property type="match status" value="1"/>
</dbReference>
<keyword evidence="7" id="KW-0547">Nucleotide-binding</keyword>
<evidence type="ECO:0000313" key="15">
    <source>
        <dbReference type="Proteomes" id="UP001418222"/>
    </source>
</evidence>
<evidence type="ECO:0000313" key="14">
    <source>
        <dbReference type="EMBL" id="KAK8913773.1"/>
    </source>
</evidence>
<dbReference type="EC" id="2.7.1.40" evidence="4"/>
<reference evidence="14 15" key="1">
    <citation type="journal article" date="2022" name="Nat. Plants">
        <title>Genomes of leafy and leafless Platanthera orchids illuminate the evolution of mycoheterotrophy.</title>
        <authorList>
            <person name="Li M.H."/>
            <person name="Liu K.W."/>
            <person name="Li Z."/>
            <person name="Lu H.C."/>
            <person name="Ye Q.L."/>
            <person name="Zhang D."/>
            <person name="Wang J.Y."/>
            <person name="Li Y.F."/>
            <person name="Zhong Z.M."/>
            <person name="Liu X."/>
            <person name="Yu X."/>
            <person name="Liu D.K."/>
            <person name="Tu X.D."/>
            <person name="Liu B."/>
            <person name="Hao Y."/>
            <person name="Liao X.Y."/>
            <person name="Jiang Y.T."/>
            <person name="Sun W.H."/>
            <person name="Chen J."/>
            <person name="Chen Y.Q."/>
            <person name="Ai Y."/>
            <person name="Zhai J.W."/>
            <person name="Wu S.S."/>
            <person name="Zhou Z."/>
            <person name="Hsiao Y.Y."/>
            <person name="Wu W.L."/>
            <person name="Chen Y.Y."/>
            <person name="Lin Y.F."/>
            <person name="Hsu J.L."/>
            <person name="Li C.Y."/>
            <person name="Wang Z.W."/>
            <person name="Zhao X."/>
            <person name="Zhong W.Y."/>
            <person name="Ma X.K."/>
            <person name="Ma L."/>
            <person name="Huang J."/>
            <person name="Chen G.Z."/>
            <person name="Huang M.Z."/>
            <person name="Huang L."/>
            <person name="Peng D.H."/>
            <person name="Luo Y.B."/>
            <person name="Zou S.Q."/>
            <person name="Chen S.P."/>
            <person name="Lan S."/>
            <person name="Tsai W.C."/>
            <person name="Van de Peer Y."/>
            <person name="Liu Z.J."/>
        </authorList>
    </citation>
    <scope>NUCLEOTIDE SEQUENCE [LARGE SCALE GENOMIC DNA]</scope>
    <source>
        <strain evidence="14">Lor287</strain>
    </source>
</reference>
<dbReference type="GO" id="GO:0030955">
    <property type="term" value="F:potassium ion binding"/>
    <property type="evidence" value="ECO:0007669"/>
    <property type="project" value="InterPro"/>
</dbReference>
<dbReference type="InterPro" id="IPR040442">
    <property type="entry name" value="Pyrv_kinase-like_dom_sf"/>
</dbReference>